<sequence>MSEDGSPAPVTPRKKRSVRISTGARKPALAPSNPYLDLEAVESGDSGEEENLDKYETDFIDDGDELDNGDGSPIPWPRTPSPTSTKSSGKGLRPLRTSVADSTPITPMTTRSRSKNPTAAASNSPPSTVTSSRSLNTSGYQGSRARGVGGVKSTSVLPGTERGDTQAKLETMRKPSADITVSMDTEEHEQFMLFKKSLKSSYKPPVERGNKANTEGVSSESSSSTVTAGSSQNVAATGPNTIANLPAPSWKTSSTLYTPVSSEDATMADGDFAASDATSIQKAQAAPSAPNDFKDASKKPVQAGSKRKRVAGKEQDDEDVSDFDNAGVGAPAPRATKDSGRSVAKTVARSVSNRTEAVGGSQLPKVPVAEFARLKETSPEKKQKTDEVVLHTVDTKSVKNLPDVCEVTDVDLQDPMMKPIYALDLPKLKRGQVTTWSSNEGPGMFMLSEYPIINPELSIETVWSLLLFVQKGHHINPARIDPRLLEARSPVYGREGPRKRWVLSVGERPAVCVSVVNTTRSSLQEISTVYGGANGAAPLLKYLLGVHLSQDFDRITGLCGMVFNLELMHVQLNMSALTFGTKGIPLDKYENLGSPDRKGIKSSSSLYRKQTYTAPSDTLNYDDNVPVYDARHTGFDASVDIDNLERILPLYKGEIPANSCTAVAYTISNFVKSSGRSEEQHLSFNIRWVVVLGEPK</sequence>
<feature type="region of interest" description="Disordered" evidence="1">
    <location>
        <begin position="1"/>
        <end position="181"/>
    </location>
</feature>
<feature type="compositionally biased region" description="Polar residues" evidence="1">
    <location>
        <begin position="99"/>
        <end position="141"/>
    </location>
</feature>
<name>A0AAD6Z3F4_9AGAR</name>
<organism evidence="2 3">
    <name type="scientific">Mycena albidolilacea</name>
    <dbReference type="NCBI Taxonomy" id="1033008"/>
    <lineage>
        <taxon>Eukaryota</taxon>
        <taxon>Fungi</taxon>
        <taxon>Dikarya</taxon>
        <taxon>Basidiomycota</taxon>
        <taxon>Agaricomycotina</taxon>
        <taxon>Agaricomycetes</taxon>
        <taxon>Agaricomycetidae</taxon>
        <taxon>Agaricales</taxon>
        <taxon>Marasmiineae</taxon>
        <taxon>Mycenaceae</taxon>
        <taxon>Mycena</taxon>
    </lineage>
</organism>
<keyword evidence="3" id="KW-1185">Reference proteome</keyword>
<reference evidence="2" key="1">
    <citation type="submission" date="2023-03" db="EMBL/GenBank/DDBJ databases">
        <title>Massive genome expansion in bonnet fungi (Mycena s.s.) driven by repeated elements and novel gene families across ecological guilds.</title>
        <authorList>
            <consortium name="Lawrence Berkeley National Laboratory"/>
            <person name="Harder C.B."/>
            <person name="Miyauchi S."/>
            <person name="Viragh M."/>
            <person name="Kuo A."/>
            <person name="Thoen E."/>
            <person name="Andreopoulos B."/>
            <person name="Lu D."/>
            <person name="Skrede I."/>
            <person name="Drula E."/>
            <person name="Henrissat B."/>
            <person name="Morin E."/>
            <person name="Kohler A."/>
            <person name="Barry K."/>
            <person name="LaButti K."/>
            <person name="Morin E."/>
            <person name="Salamov A."/>
            <person name="Lipzen A."/>
            <person name="Mereny Z."/>
            <person name="Hegedus B."/>
            <person name="Baldrian P."/>
            <person name="Stursova M."/>
            <person name="Weitz H."/>
            <person name="Taylor A."/>
            <person name="Grigoriev I.V."/>
            <person name="Nagy L.G."/>
            <person name="Martin F."/>
            <person name="Kauserud H."/>
        </authorList>
    </citation>
    <scope>NUCLEOTIDE SEQUENCE</scope>
    <source>
        <strain evidence="2">CBHHK002</strain>
    </source>
</reference>
<feature type="compositionally biased region" description="Basic and acidic residues" evidence="1">
    <location>
        <begin position="161"/>
        <end position="176"/>
    </location>
</feature>
<feature type="compositionally biased region" description="Polar residues" evidence="1">
    <location>
        <begin position="232"/>
        <end position="243"/>
    </location>
</feature>
<evidence type="ECO:0000313" key="2">
    <source>
        <dbReference type="EMBL" id="KAJ7306332.1"/>
    </source>
</evidence>
<evidence type="ECO:0000313" key="3">
    <source>
        <dbReference type="Proteomes" id="UP001218218"/>
    </source>
</evidence>
<feature type="region of interest" description="Disordered" evidence="1">
    <location>
        <begin position="268"/>
        <end position="361"/>
    </location>
</feature>
<feature type="compositionally biased region" description="Acidic residues" evidence="1">
    <location>
        <begin position="58"/>
        <end position="68"/>
    </location>
</feature>
<protein>
    <submittedName>
        <fullName evidence="2">Uncharacterized protein</fullName>
    </submittedName>
</protein>
<proteinExistence type="predicted"/>
<comment type="caution">
    <text evidence="2">The sequence shown here is derived from an EMBL/GenBank/DDBJ whole genome shotgun (WGS) entry which is preliminary data.</text>
</comment>
<dbReference type="Proteomes" id="UP001218218">
    <property type="component" value="Unassembled WGS sequence"/>
</dbReference>
<evidence type="ECO:0000256" key="1">
    <source>
        <dbReference type="SAM" id="MobiDB-lite"/>
    </source>
</evidence>
<feature type="compositionally biased region" description="Acidic residues" evidence="1">
    <location>
        <begin position="39"/>
        <end position="51"/>
    </location>
</feature>
<feature type="region of interest" description="Disordered" evidence="1">
    <location>
        <begin position="197"/>
        <end position="256"/>
    </location>
</feature>
<dbReference type="EMBL" id="JARIHO010000093">
    <property type="protein sequence ID" value="KAJ7306332.1"/>
    <property type="molecule type" value="Genomic_DNA"/>
</dbReference>
<dbReference type="AlphaFoldDB" id="A0AAD6Z3F4"/>
<feature type="compositionally biased region" description="Low complexity" evidence="1">
    <location>
        <begin position="215"/>
        <end position="231"/>
    </location>
</feature>
<accession>A0AAD6Z3F4</accession>
<gene>
    <name evidence="2" type="ORF">DFH08DRAFT_976062</name>
</gene>